<gene>
    <name evidence="2" type="ORF">GH714_021762</name>
</gene>
<evidence type="ECO:0008006" key="4">
    <source>
        <dbReference type="Google" id="ProtNLM"/>
    </source>
</evidence>
<feature type="signal peptide" evidence="1">
    <location>
        <begin position="1"/>
        <end position="26"/>
    </location>
</feature>
<evidence type="ECO:0000313" key="2">
    <source>
        <dbReference type="EMBL" id="KAF2311327.1"/>
    </source>
</evidence>
<comment type="caution">
    <text evidence="2">The sequence shown here is derived from an EMBL/GenBank/DDBJ whole genome shotgun (WGS) entry which is preliminary data.</text>
</comment>
<evidence type="ECO:0000313" key="3">
    <source>
        <dbReference type="Proteomes" id="UP000467840"/>
    </source>
</evidence>
<feature type="chain" id="PRO_5025552805" description="Pectinesterase inhibitor domain-containing protein" evidence="1">
    <location>
        <begin position="27"/>
        <end position="113"/>
    </location>
</feature>
<dbReference type="AlphaFoldDB" id="A0A6A6MEJ2"/>
<dbReference type="EMBL" id="JAAGAX010000006">
    <property type="protein sequence ID" value="KAF2311327.1"/>
    <property type="molecule type" value="Genomic_DNA"/>
</dbReference>
<accession>A0A6A6MEJ2</accession>
<protein>
    <recommendedName>
        <fullName evidence="4">Pectinesterase inhibitor domain-containing protein</fullName>
    </recommendedName>
</protein>
<keyword evidence="3" id="KW-1185">Reference proteome</keyword>
<evidence type="ECO:0000256" key="1">
    <source>
        <dbReference type="SAM" id="SignalP"/>
    </source>
</evidence>
<sequence length="113" mass="12250">MAVAKLVCVLLLAILGISMVATQVMAKDTQHHLDSNAHRSARGDAARHSTTNRACSSAKNAVQSAYACLQATMEIKMYAPATTTGRPSVEDPNALRFLFFFSLLWEMLVSLGH</sequence>
<proteinExistence type="predicted"/>
<reference evidence="2 3" key="1">
    <citation type="journal article" date="2020" name="Mol. Plant">
        <title>The Chromosome-Based Rubber Tree Genome Provides New Insights into Spurge Genome Evolution and Rubber Biosynthesis.</title>
        <authorList>
            <person name="Liu J."/>
            <person name="Shi C."/>
            <person name="Shi C.C."/>
            <person name="Li W."/>
            <person name="Zhang Q.J."/>
            <person name="Zhang Y."/>
            <person name="Li K."/>
            <person name="Lu H.F."/>
            <person name="Shi C."/>
            <person name="Zhu S.T."/>
            <person name="Xiao Z.Y."/>
            <person name="Nan H."/>
            <person name="Yue Y."/>
            <person name="Zhu X.G."/>
            <person name="Wu Y."/>
            <person name="Hong X.N."/>
            <person name="Fan G.Y."/>
            <person name="Tong Y."/>
            <person name="Zhang D."/>
            <person name="Mao C.L."/>
            <person name="Liu Y.L."/>
            <person name="Hao S.J."/>
            <person name="Liu W.Q."/>
            <person name="Lv M.Q."/>
            <person name="Zhang H.B."/>
            <person name="Liu Y."/>
            <person name="Hu-Tang G.R."/>
            <person name="Wang J.P."/>
            <person name="Wang J.H."/>
            <person name="Sun Y.H."/>
            <person name="Ni S.B."/>
            <person name="Chen W.B."/>
            <person name="Zhang X.C."/>
            <person name="Jiao Y.N."/>
            <person name="Eichler E.E."/>
            <person name="Li G.H."/>
            <person name="Liu X."/>
            <person name="Gao L.Z."/>
        </authorList>
    </citation>
    <scope>NUCLEOTIDE SEQUENCE [LARGE SCALE GENOMIC DNA]</scope>
    <source>
        <strain evidence="3">cv. GT1</strain>
        <tissue evidence="2">Leaf</tissue>
    </source>
</reference>
<organism evidence="2 3">
    <name type="scientific">Hevea brasiliensis</name>
    <name type="common">Para rubber tree</name>
    <name type="synonym">Siphonia brasiliensis</name>
    <dbReference type="NCBI Taxonomy" id="3981"/>
    <lineage>
        <taxon>Eukaryota</taxon>
        <taxon>Viridiplantae</taxon>
        <taxon>Streptophyta</taxon>
        <taxon>Embryophyta</taxon>
        <taxon>Tracheophyta</taxon>
        <taxon>Spermatophyta</taxon>
        <taxon>Magnoliopsida</taxon>
        <taxon>eudicotyledons</taxon>
        <taxon>Gunneridae</taxon>
        <taxon>Pentapetalae</taxon>
        <taxon>rosids</taxon>
        <taxon>fabids</taxon>
        <taxon>Malpighiales</taxon>
        <taxon>Euphorbiaceae</taxon>
        <taxon>Crotonoideae</taxon>
        <taxon>Micrandreae</taxon>
        <taxon>Hevea</taxon>
    </lineage>
</organism>
<dbReference type="Proteomes" id="UP000467840">
    <property type="component" value="Chromosome 14"/>
</dbReference>
<keyword evidence="1" id="KW-0732">Signal</keyword>
<name>A0A6A6MEJ2_HEVBR</name>